<sequence>MYYSKKEDLKQLPEASSCPKFSGTREYDHMELMDYVDGLFIDVPSIPDYWITARLNTELKGRASIWYTAMKEILGRRNWPWWKSQIIQKYRNDEESQTPDTTARMTRASVKSSCNHNCTLENIADNLKDVRKRTNIGKKPHIKEVVSKRNNLLGWSSKTNTEKEWQKWLRIKILVTIVVQQTTMPTTVQRERRKSMPLRKYQKNNPQQRILTKPLWEMPSENNLMKSKTQEKNFYWNTKRKSH</sequence>
<evidence type="ECO:0000313" key="1">
    <source>
        <dbReference type="EMBL" id="MBW0482655.1"/>
    </source>
</evidence>
<protein>
    <submittedName>
        <fullName evidence="1">Uncharacterized protein</fullName>
    </submittedName>
</protein>
<comment type="caution">
    <text evidence="1">The sequence shown here is derived from an EMBL/GenBank/DDBJ whole genome shotgun (WGS) entry which is preliminary data.</text>
</comment>
<evidence type="ECO:0000313" key="2">
    <source>
        <dbReference type="Proteomes" id="UP000765509"/>
    </source>
</evidence>
<name>A0A9Q3CH91_9BASI</name>
<dbReference type="EMBL" id="AVOT02006881">
    <property type="protein sequence ID" value="MBW0482655.1"/>
    <property type="molecule type" value="Genomic_DNA"/>
</dbReference>
<dbReference type="Proteomes" id="UP000765509">
    <property type="component" value="Unassembled WGS sequence"/>
</dbReference>
<reference evidence="1" key="1">
    <citation type="submission" date="2021-03" db="EMBL/GenBank/DDBJ databases">
        <title>Draft genome sequence of rust myrtle Austropuccinia psidii MF-1, a brazilian biotype.</title>
        <authorList>
            <person name="Quecine M.C."/>
            <person name="Pachon D.M.R."/>
            <person name="Bonatelli M.L."/>
            <person name="Correr F.H."/>
            <person name="Franceschini L.M."/>
            <person name="Leite T.F."/>
            <person name="Margarido G.R.A."/>
            <person name="Almeida C.A."/>
            <person name="Ferrarezi J.A."/>
            <person name="Labate C.A."/>
        </authorList>
    </citation>
    <scope>NUCLEOTIDE SEQUENCE</scope>
    <source>
        <strain evidence="1">MF-1</strain>
    </source>
</reference>
<dbReference type="AlphaFoldDB" id="A0A9Q3CH91"/>
<organism evidence="1 2">
    <name type="scientific">Austropuccinia psidii MF-1</name>
    <dbReference type="NCBI Taxonomy" id="1389203"/>
    <lineage>
        <taxon>Eukaryota</taxon>
        <taxon>Fungi</taxon>
        <taxon>Dikarya</taxon>
        <taxon>Basidiomycota</taxon>
        <taxon>Pucciniomycotina</taxon>
        <taxon>Pucciniomycetes</taxon>
        <taxon>Pucciniales</taxon>
        <taxon>Sphaerophragmiaceae</taxon>
        <taxon>Austropuccinia</taxon>
    </lineage>
</organism>
<proteinExistence type="predicted"/>
<dbReference type="OrthoDB" id="2507294at2759"/>
<keyword evidence="2" id="KW-1185">Reference proteome</keyword>
<accession>A0A9Q3CH91</accession>
<gene>
    <name evidence="1" type="ORF">O181_022370</name>
</gene>